<sequence length="63" mass="6806">MLDPADCIPCFYGNPGVACTAGVFHVPRPGFLYLNIPDIPQKRRLENEIKGGISSFSGDLIPS</sequence>
<dbReference type="EMBL" id="PJKN01000005">
    <property type="protein sequence ID" value="PNC54685.1"/>
    <property type="molecule type" value="Genomic_DNA"/>
</dbReference>
<proteinExistence type="predicted"/>
<dbReference type="Proteomes" id="UP000235914">
    <property type="component" value="Unassembled WGS sequence"/>
</dbReference>
<evidence type="ECO:0000313" key="1">
    <source>
        <dbReference type="EMBL" id="PNC54685.1"/>
    </source>
</evidence>
<protein>
    <submittedName>
        <fullName evidence="1">Uncharacterized protein</fullName>
    </submittedName>
</protein>
<reference evidence="1 2" key="1">
    <citation type="journal article" date="2017" name="BMC Genomics">
        <title>Genome sequencing of 39 Akkermansia muciniphila isolates reveals its population structure, genomic and functional diverisity, and global distribution in mammalian gut microbiotas.</title>
        <authorList>
            <person name="Guo X."/>
            <person name="Li S."/>
            <person name="Zhang J."/>
            <person name="Wu F."/>
            <person name="Li X."/>
            <person name="Wu D."/>
            <person name="Zhang M."/>
            <person name="Ou Z."/>
            <person name="Jie Z."/>
            <person name="Yan Q."/>
            <person name="Li P."/>
            <person name="Yi J."/>
            <person name="Peng Y."/>
        </authorList>
    </citation>
    <scope>NUCLEOTIDE SEQUENCE [LARGE SCALE GENOMIC DNA]</scope>
    <source>
        <strain evidence="1 2">GP43</strain>
    </source>
</reference>
<comment type="caution">
    <text evidence="1">The sequence shown here is derived from an EMBL/GenBank/DDBJ whole genome shotgun (WGS) entry which is preliminary data.</text>
</comment>
<dbReference type="AlphaFoldDB" id="A0AAP8T8L1"/>
<evidence type="ECO:0000313" key="2">
    <source>
        <dbReference type="Proteomes" id="UP000235914"/>
    </source>
</evidence>
<gene>
    <name evidence="1" type="ORF">CXU09_09090</name>
</gene>
<organism evidence="1 2">
    <name type="scientific">Akkermansia muciniphila</name>
    <dbReference type="NCBI Taxonomy" id="239935"/>
    <lineage>
        <taxon>Bacteria</taxon>
        <taxon>Pseudomonadati</taxon>
        <taxon>Verrucomicrobiota</taxon>
        <taxon>Verrucomicrobiia</taxon>
        <taxon>Verrucomicrobiales</taxon>
        <taxon>Akkermansiaceae</taxon>
        <taxon>Akkermansia</taxon>
    </lineage>
</organism>
<accession>A0AAP8T8L1</accession>
<name>A0AAP8T8L1_9BACT</name>